<organism evidence="2 3">
    <name type="scientific">Oryza sativa subsp. japonica</name>
    <name type="common">Rice</name>
    <dbReference type="NCBI Taxonomy" id="39947"/>
    <lineage>
        <taxon>Eukaryota</taxon>
        <taxon>Viridiplantae</taxon>
        <taxon>Streptophyta</taxon>
        <taxon>Embryophyta</taxon>
        <taxon>Tracheophyta</taxon>
        <taxon>Spermatophyta</taxon>
        <taxon>Magnoliopsida</taxon>
        <taxon>Liliopsida</taxon>
        <taxon>Poales</taxon>
        <taxon>Poaceae</taxon>
        <taxon>BOP clade</taxon>
        <taxon>Oryzoideae</taxon>
        <taxon>Oryzeae</taxon>
        <taxon>Oryzinae</taxon>
        <taxon>Oryza</taxon>
        <taxon>Oryza sativa</taxon>
    </lineage>
</organism>
<dbReference type="InParanoid" id="A0A0P0Y8G6"/>
<dbReference type="AlphaFoldDB" id="A0A0P0Y8G6"/>
<reference evidence="3" key="1">
    <citation type="journal article" date="2005" name="Nature">
        <title>The map-based sequence of the rice genome.</title>
        <authorList>
            <consortium name="International rice genome sequencing project (IRGSP)"/>
            <person name="Matsumoto T."/>
            <person name="Wu J."/>
            <person name="Kanamori H."/>
            <person name="Katayose Y."/>
            <person name="Fujisawa M."/>
            <person name="Namiki N."/>
            <person name="Mizuno H."/>
            <person name="Yamamoto K."/>
            <person name="Antonio B.A."/>
            <person name="Baba T."/>
            <person name="Sakata K."/>
            <person name="Nagamura Y."/>
            <person name="Aoki H."/>
            <person name="Arikawa K."/>
            <person name="Arita K."/>
            <person name="Bito T."/>
            <person name="Chiden Y."/>
            <person name="Fujitsuka N."/>
            <person name="Fukunaka R."/>
            <person name="Hamada M."/>
            <person name="Harada C."/>
            <person name="Hayashi A."/>
            <person name="Hijishita S."/>
            <person name="Honda M."/>
            <person name="Hosokawa S."/>
            <person name="Ichikawa Y."/>
            <person name="Idonuma A."/>
            <person name="Iijima M."/>
            <person name="Ikeda M."/>
            <person name="Ikeno M."/>
            <person name="Ito K."/>
            <person name="Ito S."/>
            <person name="Ito T."/>
            <person name="Ito Y."/>
            <person name="Ito Y."/>
            <person name="Iwabuchi A."/>
            <person name="Kamiya K."/>
            <person name="Karasawa W."/>
            <person name="Kurita K."/>
            <person name="Katagiri S."/>
            <person name="Kikuta A."/>
            <person name="Kobayashi H."/>
            <person name="Kobayashi N."/>
            <person name="Machita K."/>
            <person name="Maehara T."/>
            <person name="Masukawa M."/>
            <person name="Mizubayashi T."/>
            <person name="Mukai Y."/>
            <person name="Nagasaki H."/>
            <person name="Nagata Y."/>
            <person name="Naito S."/>
            <person name="Nakashima M."/>
            <person name="Nakama Y."/>
            <person name="Nakamichi Y."/>
            <person name="Nakamura M."/>
            <person name="Meguro A."/>
            <person name="Negishi M."/>
            <person name="Ohta I."/>
            <person name="Ohta T."/>
            <person name="Okamoto M."/>
            <person name="Ono N."/>
            <person name="Saji S."/>
            <person name="Sakaguchi M."/>
            <person name="Sakai K."/>
            <person name="Shibata M."/>
            <person name="Shimokawa T."/>
            <person name="Song J."/>
            <person name="Takazaki Y."/>
            <person name="Terasawa K."/>
            <person name="Tsugane M."/>
            <person name="Tsuji K."/>
            <person name="Ueda S."/>
            <person name="Waki K."/>
            <person name="Yamagata H."/>
            <person name="Yamamoto M."/>
            <person name="Yamamoto S."/>
            <person name="Yamane H."/>
            <person name="Yoshiki S."/>
            <person name="Yoshihara R."/>
            <person name="Yukawa K."/>
            <person name="Zhong H."/>
            <person name="Yano M."/>
            <person name="Yuan Q."/>
            <person name="Ouyang S."/>
            <person name="Liu J."/>
            <person name="Jones K.M."/>
            <person name="Gansberger K."/>
            <person name="Moffat K."/>
            <person name="Hill J."/>
            <person name="Bera J."/>
            <person name="Fadrosh D."/>
            <person name="Jin S."/>
            <person name="Johri S."/>
            <person name="Kim M."/>
            <person name="Overton L."/>
            <person name="Reardon M."/>
            <person name="Tsitrin T."/>
            <person name="Vuong H."/>
            <person name="Weaver B."/>
            <person name="Ciecko A."/>
            <person name="Tallon L."/>
            <person name="Jackson J."/>
            <person name="Pai G."/>
            <person name="Aken S.V."/>
            <person name="Utterback T."/>
            <person name="Reidmuller S."/>
            <person name="Feldblyum T."/>
            <person name="Hsiao J."/>
            <person name="Zismann V."/>
            <person name="Iobst S."/>
            <person name="de Vazeille A.R."/>
            <person name="Buell C.R."/>
            <person name="Ying K."/>
            <person name="Li Y."/>
            <person name="Lu T."/>
            <person name="Huang Y."/>
            <person name="Zhao Q."/>
            <person name="Feng Q."/>
            <person name="Zhang L."/>
            <person name="Zhu J."/>
            <person name="Weng Q."/>
            <person name="Mu J."/>
            <person name="Lu Y."/>
            <person name="Fan D."/>
            <person name="Liu Y."/>
            <person name="Guan J."/>
            <person name="Zhang Y."/>
            <person name="Yu S."/>
            <person name="Liu X."/>
            <person name="Zhang Y."/>
            <person name="Hong G."/>
            <person name="Han B."/>
            <person name="Choisne N."/>
            <person name="Demange N."/>
            <person name="Orjeda G."/>
            <person name="Samain S."/>
            <person name="Cattolico L."/>
            <person name="Pelletier E."/>
            <person name="Couloux A."/>
            <person name="Segurens B."/>
            <person name="Wincker P."/>
            <person name="D'Hont A."/>
            <person name="Scarpelli C."/>
            <person name="Weissenbach J."/>
            <person name="Salanoubat M."/>
            <person name="Quetier F."/>
            <person name="Yu Y."/>
            <person name="Kim H.R."/>
            <person name="Rambo T."/>
            <person name="Currie J."/>
            <person name="Collura K."/>
            <person name="Luo M."/>
            <person name="Yang T."/>
            <person name="Ammiraju J.S.S."/>
            <person name="Engler F."/>
            <person name="Soderlund C."/>
            <person name="Wing R.A."/>
            <person name="Palmer L.E."/>
            <person name="de la Bastide M."/>
            <person name="Spiegel L."/>
            <person name="Nascimento L."/>
            <person name="Zutavern T."/>
            <person name="O'Shaughnessy A."/>
            <person name="Dike S."/>
            <person name="Dedhia N."/>
            <person name="Preston R."/>
            <person name="Balija V."/>
            <person name="McCombie W.R."/>
            <person name="Chow T."/>
            <person name="Chen H."/>
            <person name="Chung M."/>
            <person name="Chen C."/>
            <person name="Shaw J."/>
            <person name="Wu H."/>
            <person name="Hsiao K."/>
            <person name="Chao Y."/>
            <person name="Chu M."/>
            <person name="Cheng C."/>
            <person name="Hour A."/>
            <person name="Lee P."/>
            <person name="Lin S."/>
            <person name="Lin Y."/>
            <person name="Liou J."/>
            <person name="Liu S."/>
            <person name="Hsing Y."/>
            <person name="Raghuvanshi S."/>
            <person name="Mohanty A."/>
            <person name="Bharti A.K."/>
            <person name="Gaur A."/>
            <person name="Gupta V."/>
            <person name="Kumar D."/>
            <person name="Ravi V."/>
            <person name="Vij S."/>
            <person name="Kapur A."/>
            <person name="Khurana P."/>
            <person name="Khurana P."/>
            <person name="Khurana J.P."/>
            <person name="Tyagi A.K."/>
            <person name="Gaikwad K."/>
            <person name="Singh A."/>
            <person name="Dalal V."/>
            <person name="Srivastava S."/>
            <person name="Dixit A."/>
            <person name="Pal A.K."/>
            <person name="Ghazi I.A."/>
            <person name="Yadav M."/>
            <person name="Pandit A."/>
            <person name="Bhargava A."/>
            <person name="Sureshbabu K."/>
            <person name="Batra K."/>
            <person name="Sharma T.R."/>
            <person name="Mohapatra T."/>
            <person name="Singh N.K."/>
            <person name="Messing J."/>
            <person name="Nelson A.B."/>
            <person name="Fuks G."/>
            <person name="Kavchok S."/>
            <person name="Keizer G."/>
            <person name="Linton E."/>
            <person name="Llaca V."/>
            <person name="Song R."/>
            <person name="Tanyolac B."/>
            <person name="Young S."/>
            <person name="Ho-Il K."/>
            <person name="Hahn J.H."/>
            <person name="Sangsakoo G."/>
            <person name="Vanavichit A."/>
            <person name="de Mattos Luiz.A.T."/>
            <person name="Zimmer P.D."/>
            <person name="Malone G."/>
            <person name="Dellagostin O."/>
            <person name="de Oliveira A.C."/>
            <person name="Bevan M."/>
            <person name="Bancroft I."/>
            <person name="Minx P."/>
            <person name="Cordum H."/>
            <person name="Wilson R."/>
            <person name="Cheng Z."/>
            <person name="Jin W."/>
            <person name="Jiang J."/>
            <person name="Leong S.A."/>
            <person name="Iwama H."/>
            <person name="Gojobori T."/>
            <person name="Itoh T."/>
            <person name="Niimura Y."/>
            <person name="Fujii Y."/>
            <person name="Habara T."/>
            <person name="Sakai H."/>
            <person name="Sato Y."/>
            <person name="Wilson G."/>
            <person name="Kumar K."/>
            <person name="McCouch S."/>
            <person name="Juretic N."/>
            <person name="Hoen D."/>
            <person name="Wright S."/>
            <person name="Bruskiewich R."/>
            <person name="Bureau T."/>
            <person name="Miyao A."/>
            <person name="Hirochika H."/>
            <person name="Nishikawa T."/>
            <person name="Kadowaki K."/>
            <person name="Sugiura M."/>
            <person name="Burr B."/>
            <person name="Sasaki T."/>
        </authorList>
    </citation>
    <scope>NUCLEOTIDE SEQUENCE [LARGE SCALE GENOMIC DNA]</scope>
    <source>
        <strain evidence="3">cv. Nipponbare</strain>
    </source>
</reference>
<name>A0A0P0Y8G6_ORYSJ</name>
<protein>
    <submittedName>
        <fullName evidence="2">Os12g0232500 protein</fullName>
    </submittedName>
</protein>
<feature type="compositionally biased region" description="Gly residues" evidence="1">
    <location>
        <begin position="28"/>
        <end position="42"/>
    </location>
</feature>
<evidence type="ECO:0000256" key="1">
    <source>
        <dbReference type="SAM" id="MobiDB-lite"/>
    </source>
</evidence>
<reference evidence="2 3" key="2">
    <citation type="journal article" date="2013" name="Plant Cell Physiol.">
        <title>Rice Annotation Project Database (RAP-DB): an integrative and interactive database for rice genomics.</title>
        <authorList>
            <person name="Sakai H."/>
            <person name="Lee S.S."/>
            <person name="Tanaka T."/>
            <person name="Numa H."/>
            <person name="Kim J."/>
            <person name="Kawahara Y."/>
            <person name="Wakimoto H."/>
            <person name="Yang C.C."/>
            <person name="Iwamoto M."/>
            <person name="Abe T."/>
            <person name="Yamada Y."/>
            <person name="Muto A."/>
            <person name="Inokuchi H."/>
            <person name="Ikemura T."/>
            <person name="Matsumoto T."/>
            <person name="Sasaki T."/>
            <person name="Itoh T."/>
        </authorList>
    </citation>
    <scope>NUCLEOTIDE SEQUENCE [LARGE SCALE GENOMIC DNA]</scope>
    <source>
        <strain evidence="3">cv. Nipponbare</strain>
    </source>
</reference>
<dbReference type="PaxDb" id="39947-A0A0P0Y8G6"/>
<feature type="compositionally biased region" description="Basic and acidic residues" evidence="1">
    <location>
        <begin position="9"/>
        <end position="27"/>
    </location>
</feature>
<sequence>MTRGGSGGEGRRLAGDWGGERHNHGDGEAMGDGGRGGVTGMARGQGMGTCRAGVTTVTQCDGDGKASGLVMGNRARGRRAGIANRRSPWVTICCSRWSDGVTWGHPCH</sequence>
<proteinExistence type="predicted"/>
<dbReference type="Proteomes" id="UP000059680">
    <property type="component" value="Chromosome 12"/>
</dbReference>
<keyword evidence="3" id="KW-1185">Reference proteome</keyword>
<gene>
    <name evidence="2" type="ordered locus">Os12g0232500</name>
    <name evidence="2" type="ORF">OSNPB_120232500</name>
</gene>
<evidence type="ECO:0000313" key="2">
    <source>
        <dbReference type="EMBL" id="BAT16446.1"/>
    </source>
</evidence>
<accession>A0A0P0Y8G6</accession>
<reference evidence="2 3" key="3">
    <citation type="journal article" date="2013" name="Rice">
        <title>Improvement of the Oryza sativa Nipponbare reference genome using next generation sequence and optical map data.</title>
        <authorList>
            <person name="Kawahara Y."/>
            <person name="de la Bastide M."/>
            <person name="Hamilton J.P."/>
            <person name="Kanamori H."/>
            <person name="McCombie W.R."/>
            <person name="Ouyang S."/>
            <person name="Schwartz D.C."/>
            <person name="Tanaka T."/>
            <person name="Wu J."/>
            <person name="Zhou S."/>
            <person name="Childs K.L."/>
            <person name="Davidson R.M."/>
            <person name="Lin H."/>
            <person name="Quesada-Ocampo L."/>
            <person name="Vaillancourt B."/>
            <person name="Sakai H."/>
            <person name="Lee S.S."/>
            <person name="Kim J."/>
            <person name="Numa H."/>
            <person name="Itoh T."/>
            <person name="Buell C.R."/>
            <person name="Matsumoto T."/>
        </authorList>
    </citation>
    <scope>NUCLEOTIDE SEQUENCE [LARGE SCALE GENOMIC DNA]</scope>
    <source>
        <strain evidence="3">cv. Nipponbare</strain>
    </source>
</reference>
<feature type="region of interest" description="Disordered" evidence="1">
    <location>
        <begin position="1"/>
        <end position="42"/>
    </location>
</feature>
<evidence type="ECO:0000313" key="3">
    <source>
        <dbReference type="Proteomes" id="UP000059680"/>
    </source>
</evidence>
<dbReference type="EMBL" id="AP014968">
    <property type="protein sequence ID" value="BAT16446.1"/>
    <property type="molecule type" value="Genomic_DNA"/>
</dbReference>